<dbReference type="InterPro" id="IPR018392">
    <property type="entry name" value="LysM"/>
</dbReference>
<dbReference type="Pfam" id="PF01476">
    <property type="entry name" value="LysM"/>
    <property type="match status" value="1"/>
</dbReference>
<dbReference type="CDD" id="cd00118">
    <property type="entry name" value="LysM"/>
    <property type="match status" value="1"/>
</dbReference>
<dbReference type="OrthoDB" id="370541at2"/>
<feature type="domain" description="LysM" evidence="2">
    <location>
        <begin position="107"/>
        <end position="156"/>
    </location>
</feature>
<evidence type="ECO:0000256" key="1">
    <source>
        <dbReference type="SAM" id="MobiDB-lite"/>
    </source>
</evidence>
<reference evidence="3 4" key="1">
    <citation type="submission" date="2019-03" db="EMBL/GenBank/DDBJ databases">
        <title>Ruegeria lutea sp. nov., a novel strain, isolated from marine sediment, the Masan Bay, South Korea.</title>
        <authorList>
            <person name="Kim J."/>
            <person name="Kim D.-Y."/>
            <person name="Lee S.-S."/>
        </authorList>
    </citation>
    <scope>NUCLEOTIDE SEQUENCE [LARGE SCALE GENOMIC DNA]</scope>
    <source>
        <strain evidence="3 4">318-1</strain>
    </source>
</reference>
<dbReference type="InterPro" id="IPR052196">
    <property type="entry name" value="Bact_Kbp"/>
</dbReference>
<dbReference type="PANTHER" id="PTHR34700:SF4">
    <property type="entry name" value="PHAGE-LIKE ELEMENT PBSX PROTEIN XKDP"/>
    <property type="match status" value="1"/>
</dbReference>
<protein>
    <submittedName>
        <fullName evidence="3">LysM peptidoglycan-binding domain-containing protein</fullName>
    </submittedName>
</protein>
<gene>
    <name evidence="3" type="ORF">E1832_06430</name>
</gene>
<sequence length="158" mass="17191">MDQIALDTISYSETGDVLLSGRAGVLSVVRVYLDNKAVADLTAGGDGRWKGQLTGVEPGVYILRLDEVNAAGEVVSRLETPFKREAPEALRPPAPEPGDPKGAPAVRAVTVQKGDTLWAISRDRYGEGILYVRVFEANRDRIRDPDLIYPGQVFTIPE</sequence>
<evidence type="ECO:0000313" key="4">
    <source>
        <dbReference type="Proteomes" id="UP000295301"/>
    </source>
</evidence>
<dbReference type="PROSITE" id="PS51782">
    <property type="entry name" value="LYSM"/>
    <property type="match status" value="1"/>
</dbReference>
<accession>A0A4R5VE76</accession>
<comment type="caution">
    <text evidence="3">The sequence shown here is derived from an EMBL/GenBank/DDBJ whole genome shotgun (WGS) entry which is preliminary data.</text>
</comment>
<dbReference type="AlphaFoldDB" id="A0A4R5VE76"/>
<dbReference type="InterPro" id="IPR036779">
    <property type="entry name" value="LysM_dom_sf"/>
</dbReference>
<dbReference type="Gene3D" id="3.10.350.10">
    <property type="entry name" value="LysM domain"/>
    <property type="match status" value="1"/>
</dbReference>
<name>A0A4R5VE76_9RHOB</name>
<dbReference type="PANTHER" id="PTHR34700">
    <property type="entry name" value="POTASSIUM BINDING PROTEIN KBP"/>
    <property type="match status" value="1"/>
</dbReference>
<organism evidence="3 4">
    <name type="scientific">Antarcticimicrobium luteum</name>
    <dbReference type="NCBI Taxonomy" id="2547397"/>
    <lineage>
        <taxon>Bacteria</taxon>
        <taxon>Pseudomonadati</taxon>
        <taxon>Pseudomonadota</taxon>
        <taxon>Alphaproteobacteria</taxon>
        <taxon>Rhodobacterales</taxon>
        <taxon>Paracoccaceae</taxon>
        <taxon>Antarcticimicrobium</taxon>
    </lineage>
</organism>
<dbReference type="SMART" id="SM00257">
    <property type="entry name" value="LysM"/>
    <property type="match status" value="1"/>
</dbReference>
<proteinExistence type="predicted"/>
<evidence type="ECO:0000259" key="2">
    <source>
        <dbReference type="PROSITE" id="PS51782"/>
    </source>
</evidence>
<dbReference type="Proteomes" id="UP000295301">
    <property type="component" value="Unassembled WGS sequence"/>
</dbReference>
<evidence type="ECO:0000313" key="3">
    <source>
        <dbReference type="EMBL" id="TDK50469.1"/>
    </source>
</evidence>
<keyword evidence="4" id="KW-1185">Reference proteome</keyword>
<feature type="region of interest" description="Disordered" evidence="1">
    <location>
        <begin position="82"/>
        <end position="104"/>
    </location>
</feature>
<dbReference type="SUPFAM" id="SSF54106">
    <property type="entry name" value="LysM domain"/>
    <property type="match status" value="1"/>
</dbReference>
<dbReference type="EMBL" id="SMUV01000056">
    <property type="protein sequence ID" value="TDK50469.1"/>
    <property type="molecule type" value="Genomic_DNA"/>
</dbReference>